<keyword evidence="8" id="KW-0456">Lyase</keyword>
<dbReference type="EMBL" id="JAZDQU010000001">
    <property type="protein sequence ID" value="MEE1884136.1"/>
    <property type="molecule type" value="Genomic_DNA"/>
</dbReference>
<dbReference type="InterPro" id="IPR002081">
    <property type="entry name" value="Cryptochrome/DNA_photolyase_1"/>
</dbReference>
<protein>
    <submittedName>
        <fullName evidence="8">Deoxyribodipyrimidine photo-lyase</fullName>
        <ecNumber evidence="8">4.1.99.3</ecNumber>
    </submittedName>
</protein>
<comment type="cofactor">
    <cofactor evidence="2">
        <name>FAD</name>
        <dbReference type="ChEBI" id="CHEBI:57692"/>
    </cofactor>
</comment>
<gene>
    <name evidence="8" type="ORF">VRU49_01775</name>
</gene>
<dbReference type="Gene3D" id="1.25.40.80">
    <property type="match status" value="1"/>
</dbReference>
<reference evidence="8 9" key="1">
    <citation type="submission" date="2024-01" db="EMBL/GenBank/DDBJ databases">
        <title>Pedobacter sp. nov., isolated from oil-contaminated soil.</title>
        <authorList>
            <person name="Le N.T.T."/>
        </authorList>
    </citation>
    <scope>NUCLEOTIDE SEQUENCE [LARGE SCALE GENOMIC DNA]</scope>
    <source>
        <strain evidence="8 9">VNH31</strain>
    </source>
</reference>
<dbReference type="PRINTS" id="PR00147">
    <property type="entry name" value="DNAPHOTLYASE"/>
</dbReference>
<organism evidence="8 9">
    <name type="scientific">Pedobacter flavus</name>
    <dbReference type="NCBI Taxonomy" id="3113906"/>
    <lineage>
        <taxon>Bacteria</taxon>
        <taxon>Pseudomonadati</taxon>
        <taxon>Bacteroidota</taxon>
        <taxon>Sphingobacteriia</taxon>
        <taxon>Sphingobacteriales</taxon>
        <taxon>Sphingobacteriaceae</taxon>
        <taxon>Pedobacter</taxon>
    </lineage>
</organism>
<dbReference type="InterPro" id="IPR036134">
    <property type="entry name" value="Crypto/Photolyase_FAD-like_sf"/>
</dbReference>
<dbReference type="PROSITE" id="PS51645">
    <property type="entry name" value="PHR_CRY_ALPHA_BETA"/>
    <property type="match status" value="1"/>
</dbReference>
<evidence type="ECO:0000313" key="8">
    <source>
        <dbReference type="EMBL" id="MEE1884136.1"/>
    </source>
</evidence>
<dbReference type="InterPro" id="IPR018394">
    <property type="entry name" value="DNA_photolyase_1_CS_C"/>
</dbReference>
<dbReference type="Gene3D" id="3.40.50.620">
    <property type="entry name" value="HUPs"/>
    <property type="match status" value="1"/>
</dbReference>
<evidence type="ECO:0000256" key="3">
    <source>
        <dbReference type="ARBA" id="ARBA00022630"/>
    </source>
</evidence>
<comment type="similarity">
    <text evidence="6">Belongs to the DNA photolyase family.</text>
</comment>
<sequence>MISTEKINIHWLRRDLRLNDNNALFQALSENTPVVLLYIFETNNPINANDKANFIYNSLKKLQKEVEAYGSSILIKQGDVFKIWESLVNEFNINKVYFNEEYEPYTINRDTQIKRFLESKGMVVKTYKDHVLFHKDEIVKGDRTPYTVFTPYFKKWMIEVEKFTSIHYPSEKLIKNLANYEANDFPSLKNLGYVEQTLDLPEINLDAKLPSYELNRDFPFLDASTRISVDLRYGTISIRDAFKKAHNLNALKWIAGLAWRDFYHMILFYFPHTENKAFKKKFDFVEWRNNESEFKAWCEGKTGYPIVDAGMRSLNETGFMHNRVRMIVASFLTKHLLIDWRWGEAYFAVKLLDYDMANNVGGWQWACGSGNDAVPYFRVFNPTTQQEKFDPEFKYCKLWIEELNTKRYAQPIVEHTFARNRAIKTYSLAGG</sequence>
<proteinExistence type="inferred from homology"/>
<dbReference type="Pfam" id="PF00875">
    <property type="entry name" value="DNA_photolyase"/>
    <property type="match status" value="1"/>
</dbReference>
<dbReference type="RefSeq" id="WP_330145054.1">
    <property type="nucleotide sequence ID" value="NZ_JAZDQU010000001.1"/>
</dbReference>
<dbReference type="EC" id="4.1.99.3" evidence="8"/>
<evidence type="ECO:0000256" key="1">
    <source>
        <dbReference type="ARBA" id="ARBA00001932"/>
    </source>
</evidence>
<feature type="domain" description="Photolyase/cryptochrome alpha/beta" evidence="7">
    <location>
        <begin position="6"/>
        <end position="132"/>
    </location>
</feature>
<dbReference type="Gene3D" id="1.10.579.10">
    <property type="entry name" value="DNA Cyclobutane Dipyrimidine Photolyase, subunit A, domain 3"/>
    <property type="match status" value="1"/>
</dbReference>
<keyword evidence="4 6" id="KW-0274">FAD</keyword>
<dbReference type="InterPro" id="IPR014729">
    <property type="entry name" value="Rossmann-like_a/b/a_fold"/>
</dbReference>
<evidence type="ECO:0000313" key="9">
    <source>
        <dbReference type="Proteomes" id="UP001337681"/>
    </source>
</evidence>
<keyword evidence="9" id="KW-1185">Reference proteome</keyword>
<dbReference type="InterPro" id="IPR036155">
    <property type="entry name" value="Crypto/Photolyase_N_sf"/>
</dbReference>
<dbReference type="PANTHER" id="PTHR11455">
    <property type="entry name" value="CRYPTOCHROME"/>
    <property type="match status" value="1"/>
</dbReference>
<comment type="cofactor">
    <cofactor evidence="1">
        <name>(6R)-5,10-methylene-5,6,7,8-tetrahydrofolate</name>
        <dbReference type="ChEBI" id="CHEBI:15636"/>
    </cofactor>
</comment>
<dbReference type="InterPro" id="IPR006050">
    <property type="entry name" value="DNA_photolyase_N"/>
</dbReference>
<dbReference type="PROSITE" id="PS00691">
    <property type="entry name" value="DNA_PHOTOLYASES_1_2"/>
    <property type="match status" value="1"/>
</dbReference>
<dbReference type="Pfam" id="PF03441">
    <property type="entry name" value="FAD_binding_7"/>
    <property type="match status" value="1"/>
</dbReference>
<dbReference type="Proteomes" id="UP001337681">
    <property type="component" value="Unassembled WGS sequence"/>
</dbReference>
<accession>A0ABU7GYQ8</accession>
<keyword evidence="3 6" id="KW-0285">Flavoprotein</keyword>
<evidence type="ECO:0000256" key="2">
    <source>
        <dbReference type="ARBA" id="ARBA00001974"/>
    </source>
</evidence>
<dbReference type="SUPFAM" id="SSF52425">
    <property type="entry name" value="Cryptochrome/photolyase, N-terminal domain"/>
    <property type="match status" value="1"/>
</dbReference>
<keyword evidence="5 6" id="KW-0157">Chromophore</keyword>
<evidence type="ECO:0000256" key="4">
    <source>
        <dbReference type="ARBA" id="ARBA00022827"/>
    </source>
</evidence>
<comment type="caution">
    <text evidence="8">The sequence shown here is derived from an EMBL/GenBank/DDBJ whole genome shotgun (WGS) entry which is preliminary data.</text>
</comment>
<dbReference type="PANTHER" id="PTHR11455:SF9">
    <property type="entry name" value="CRYPTOCHROME CIRCADIAN CLOCK 5 ISOFORM X1"/>
    <property type="match status" value="1"/>
</dbReference>
<dbReference type="SUPFAM" id="SSF48173">
    <property type="entry name" value="Cryptochrome/photolyase FAD-binding domain"/>
    <property type="match status" value="1"/>
</dbReference>
<dbReference type="GO" id="GO:0003904">
    <property type="term" value="F:deoxyribodipyrimidine photo-lyase activity"/>
    <property type="evidence" value="ECO:0007669"/>
    <property type="project" value="UniProtKB-EC"/>
</dbReference>
<dbReference type="PROSITE" id="PS00394">
    <property type="entry name" value="DNA_PHOTOLYASES_1_1"/>
    <property type="match status" value="1"/>
</dbReference>
<name>A0ABU7GYQ8_9SPHI</name>
<evidence type="ECO:0000256" key="5">
    <source>
        <dbReference type="ARBA" id="ARBA00022991"/>
    </source>
</evidence>
<dbReference type="InterPro" id="IPR005101">
    <property type="entry name" value="Cryptochr/Photolyase_FAD-bd"/>
</dbReference>
<evidence type="ECO:0000256" key="6">
    <source>
        <dbReference type="RuleBase" id="RU004182"/>
    </source>
</evidence>
<evidence type="ECO:0000259" key="7">
    <source>
        <dbReference type="PROSITE" id="PS51645"/>
    </source>
</evidence>